<evidence type="ECO:0000256" key="7">
    <source>
        <dbReference type="ARBA" id="ARBA00022927"/>
    </source>
</evidence>
<evidence type="ECO:0000259" key="12">
    <source>
        <dbReference type="PROSITE" id="PS52015"/>
    </source>
</evidence>
<dbReference type="Gene3D" id="3.30.1150.10">
    <property type="match status" value="1"/>
</dbReference>
<evidence type="ECO:0000256" key="9">
    <source>
        <dbReference type="ARBA" id="ARBA00023136"/>
    </source>
</evidence>
<comment type="subcellular location">
    <subcellularLocation>
        <location evidence="1">Cell inner membrane</location>
        <topology evidence="1">Single-pass membrane protein</topology>
        <orientation evidence="1">Periplasmic side</orientation>
    </subcellularLocation>
</comment>
<gene>
    <name evidence="13" type="ordered locus">Acid_1280</name>
</gene>
<evidence type="ECO:0000256" key="10">
    <source>
        <dbReference type="SAM" id="MobiDB-lite"/>
    </source>
</evidence>
<dbReference type="HOGENOM" id="CLU_1133161_0_0_0"/>
<dbReference type="InterPro" id="IPR051045">
    <property type="entry name" value="TonB-dependent_transducer"/>
</dbReference>
<dbReference type="Pfam" id="PF03544">
    <property type="entry name" value="TonB_C"/>
    <property type="match status" value="1"/>
</dbReference>
<feature type="region of interest" description="Disordered" evidence="10">
    <location>
        <begin position="133"/>
        <end position="156"/>
    </location>
</feature>
<dbReference type="PRINTS" id="PR01374">
    <property type="entry name" value="TONBPROTEIN"/>
</dbReference>
<dbReference type="PROSITE" id="PS52015">
    <property type="entry name" value="TONB_CTD"/>
    <property type="match status" value="1"/>
</dbReference>
<comment type="similarity">
    <text evidence="2">Belongs to the TonB family.</text>
</comment>
<keyword evidence="4" id="KW-1003">Cell membrane</keyword>
<evidence type="ECO:0000256" key="4">
    <source>
        <dbReference type="ARBA" id="ARBA00022475"/>
    </source>
</evidence>
<dbReference type="PANTHER" id="PTHR33446">
    <property type="entry name" value="PROTEIN TONB-RELATED"/>
    <property type="match status" value="1"/>
</dbReference>
<dbReference type="EMBL" id="CP000473">
    <property type="protein sequence ID" value="ABJ82274.1"/>
    <property type="molecule type" value="Genomic_DNA"/>
</dbReference>
<accession>Q029K2</accession>
<keyword evidence="8 11" id="KW-1133">Transmembrane helix</keyword>
<protein>
    <submittedName>
        <fullName evidence="13">TonB family protein</fullName>
    </submittedName>
</protein>
<reference evidence="13" key="1">
    <citation type="submission" date="2006-10" db="EMBL/GenBank/DDBJ databases">
        <title>Complete sequence of Solibacter usitatus Ellin6076.</title>
        <authorList>
            <consortium name="US DOE Joint Genome Institute"/>
            <person name="Copeland A."/>
            <person name="Lucas S."/>
            <person name="Lapidus A."/>
            <person name="Barry K."/>
            <person name="Detter J.C."/>
            <person name="Glavina del Rio T."/>
            <person name="Hammon N."/>
            <person name="Israni S."/>
            <person name="Dalin E."/>
            <person name="Tice H."/>
            <person name="Pitluck S."/>
            <person name="Thompson L.S."/>
            <person name="Brettin T."/>
            <person name="Bruce D."/>
            <person name="Han C."/>
            <person name="Tapia R."/>
            <person name="Gilna P."/>
            <person name="Schmutz J."/>
            <person name="Larimer F."/>
            <person name="Land M."/>
            <person name="Hauser L."/>
            <person name="Kyrpides N."/>
            <person name="Mikhailova N."/>
            <person name="Janssen P.H."/>
            <person name="Kuske C.R."/>
            <person name="Richardson P."/>
        </authorList>
    </citation>
    <scope>NUCLEOTIDE SEQUENCE</scope>
    <source>
        <strain evidence="13">Ellin6076</strain>
    </source>
</reference>
<name>Q029K2_SOLUE</name>
<dbReference type="STRING" id="234267.Acid_1280"/>
<keyword evidence="3" id="KW-0813">Transport</keyword>
<dbReference type="KEGG" id="sus:Acid_1280"/>
<feature type="compositionally biased region" description="Pro residues" evidence="10">
    <location>
        <begin position="140"/>
        <end position="149"/>
    </location>
</feature>
<dbReference type="SUPFAM" id="SSF74653">
    <property type="entry name" value="TolA/TonB C-terminal domain"/>
    <property type="match status" value="1"/>
</dbReference>
<evidence type="ECO:0000256" key="11">
    <source>
        <dbReference type="SAM" id="Phobius"/>
    </source>
</evidence>
<dbReference type="PANTHER" id="PTHR33446:SF2">
    <property type="entry name" value="PROTEIN TONB"/>
    <property type="match status" value="1"/>
</dbReference>
<dbReference type="GO" id="GO:0030288">
    <property type="term" value="C:outer membrane-bounded periplasmic space"/>
    <property type="evidence" value="ECO:0007669"/>
    <property type="project" value="InterPro"/>
</dbReference>
<dbReference type="GO" id="GO:0015031">
    <property type="term" value="P:protein transport"/>
    <property type="evidence" value="ECO:0007669"/>
    <property type="project" value="UniProtKB-KW"/>
</dbReference>
<evidence type="ECO:0000313" key="13">
    <source>
        <dbReference type="EMBL" id="ABJ82274.1"/>
    </source>
</evidence>
<evidence type="ECO:0000256" key="3">
    <source>
        <dbReference type="ARBA" id="ARBA00022448"/>
    </source>
</evidence>
<feature type="domain" description="TonB C-terminal" evidence="12">
    <location>
        <begin position="164"/>
        <end position="253"/>
    </location>
</feature>
<keyword evidence="9 11" id="KW-0472">Membrane</keyword>
<dbReference type="InParanoid" id="Q029K2"/>
<proteinExistence type="inferred from homology"/>
<evidence type="ECO:0000256" key="5">
    <source>
        <dbReference type="ARBA" id="ARBA00022519"/>
    </source>
</evidence>
<evidence type="ECO:0000256" key="2">
    <source>
        <dbReference type="ARBA" id="ARBA00006555"/>
    </source>
</evidence>
<dbReference type="GO" id="GO:0015891">
    <property type="term" value="P:siderophore transport"/>
    <property type="evidence" value="ECO:0007669"/>
    <property type="project" value="InterPro"/>
</dbReference>
<evidence type="ECO:0000256" key="6">
    <source>
        <dbReference type="ARBA" id="ARBA00022692"/>
    </source>
</evidence>
<feature type="transmembrane region" description="Helical" evidence="11">
    <location>
        <begin position="15"/>
        <end position="39"/>
    </location>
</feature>
<dbReference type="InterPro" id="IPR006260">
    <property type="entry name" value="TonB/TolA_C"/>
</dbReference>
<dbReference type="OrthoDB" id="123206at2"/>
<organism evidence="13">
    <name type="scientific">Solibacter usitatus (strain Ellin6076)</name>
    <dbReference type="NCBI Taxonomy" id="234267"/>
    <lineage>
        <taxon>Bacteria</taxon>
        <taxon>Pseudomonadati</taxon>
        <taxon>Acidobacteriota</taxon>
        <taxon>Terriglobia</taxon>
        <taxon>Bryobacterales</taxon>
        <taxon>Solibacteraceae</taxon>
        <taxon>Candidatus Solibacter</taxon>
    </lineage>
</organism>
<dbReference type="AlphaFoldDB" id="Q029K2"/>
<dbReference type="GO" id="GO:0055085">
    <property type="term" value="P:transmembrane transport"/>
    <property type="evidence" value="ECO:0007669"/>
    <property type="project" value="InterPro"/>
</dbReference>
<dbReference type="InterPro" id="IPR003538">
    <property type="entry name" value="TonB"/>
</dbReference>
<keyword evidence="5" id="KW-0997">Cell inner membrane</keyword>
<keyword evidence="7" id="KW-0653">Protein transport</keyword>
<dbReference type="NCBIfam" id="TIGR01352">
    <property type="entry name" value="tonB_Cterm"/>
    <property type="match status" value="1"/>
</dbReference>
<dbReference type="GO" id="GO:0098797">
    <property type="term" value="C:plasma membrane protein complex"/>
    <property type="evidence" value="ECO:0007669"/>
    <property type="project" value="TreeGrafter"/>
</dbReference>
<dbReference type="InterPro" id="IPR037682">
    <property type="entry name" value="TonB_C"/>
</dbReference>
<dbReference type="eggNOG" id="COG0810">
    <property type="taxonomic scope" value="Bacteria"/>
</dbReference>
<sequence>MFEQTFVEGKTKSTWTTLVAFIAQICLMTVGVILPMVYYDVLPKTTLQSFLVAPPPPPPPPPPPSAPAPVKVVKIIPRQFDAGKLMAPKVVPKEIATIKEEELPPAASGVGGVVGGVPGGVAGGTPGGVLGGIISSVPSAAPPPPPPPPVEKKPVTPKRITIGGNVQQAKLVRQPKPNYPPLAKQARISGVVHLAAIISKDGTIQDLKVIGGHPLLIPAALEAVKQWVYQPTLLNGEPVEVSTQIDVNFTLSQ</sequence>
<evidence type="ECO:0000256" key="1">
    <source>
        <dbReference type="ARBA" id="ARBA00004383"/>
    </source>
</evidence>
<keyword evidence="6 11" id="KW-0812">Transmembrane</keyword>
<evidence type="ECO:0000256" key="8">
    <source>
        <dbReference type="ARBA" id="ARBA00022989"/>
    </source>
</evidence>
<dbReference type="GO" id="GO:0031992">
    <property type="term" value="F:energy transducer activity"/>
    <property type="evidence" value="ECO:0007669"/>
    <property type="project" value="InterPro"/>
</dbReference>